<protein>
    <submittedName>
        <fullName evidence="1">Uncharacterized protein</fullName>
    </submittedName>
</protein>
<dbReference type="RefSeq" id="WP_183982980.1">
    <property type="nucleotide sequence ID" value="NZ_JACIEV010000003.1"/>
</dbReference>
<dbReference type="AlphaFoldDB" id="A0A840FIV4"/>
<evidence type="ECO:0000313" key="2">
    <source>
        <dbReference type="Proteomes" id="UP000529795"/>
    </source>
</evidence>
<keyword evidence="2" id="KW-1185">Reference proteome</keyword>
<comment type="caution">
    <text evidence="1">The sequence shown here is derived from an EMBL/GenBank/DDBJ whole genome shotgun (WGS) entry which is preliminary data.</text>
</comment>
<gene>
    <name evidence="1" type="ORF">GGQ80_001177</name>
</gene>
<sequence>MRVQASQLSGFLAMVAMIVPASTGLAAQRRDTKASAALDALAQCVAIATDAERLACYDRAARPLIEAQKAKDFVVVDREEVRKTKRSLFGFSLPSIKLFGASDDEPVKQLVGVMTESTQLPGGLMRFQLDDGSVWDTTEGLPLMPRKGDTVTVKAGSLGSYIATAPGRRSPRVKRVR</sequence>
<organism evidence="1 2">
    <name type="scientific">Sphingomonas jinjuensis</name>
    <dbReference type="NCBI Taxonomy" id="535907"/>
    <lineage>
        <taxon>Bacteria</taxon>
        <taxon>Pseudomonadati</taxon>
        <taxon>Pseudomonadota</taxon>
        <taxon>Alphaproteobacteria</taxon>
        <taxon>Sphingomonadales</taxon>
        <taxon>Sphingomonadaceae</taxon>
        <taxon>Sphingomonas</taxon>
    </lineage>
</organism>
<evidence type="ECO:0000313" key="1">
    <source>
        <dbReference type="EMBL" id="MBB4153275.1"/>
    </source>
</evidence>
<proteinExistence type="predicted"/>
<accession>A0A840FIV4</accession>
<dbReference type="EMBL" id="JACIEV010000003">
    <property type="protein sequence ID" value="MBB4153275.1"/>
    <property type="molecule type" value="Genomic_DNA"/>
</dbReference>
<name>A0A840FIV4_9SPHN</name>
<dbReference type="Proteomes" id="UP000529795">
    <property type="component" value="Unassembled WGS sequence"/>
</dbReference>
<reference evidence="1 2" key="1">
    <citation type="submission" date="2020-08" db="EMBL/GenBank/DDBJ databases">
        <title>Genomic Encyclopedia of Type Strains, Phase IV (KMG-IV): sequencing the most valuable type-strain genomes for metagenomic binning, comparative biology and taxonomic classification.</title>
        <authorList>
            <person name="Goeker M."/>
        </authorList>
    </citation>
    <scope>NUCLEOTIDE SEQUENCE [LARGE SCALE GENOMIC DNA]</scope>
    <source>
        <strain evidence="1 2">YC6723</strain>
    </source>
</reference>